<dbReference type="AlphaFoldDB" id="A0A518CV07"/>
<proteinExistence type="predicted"/>
<feature type="region of interest" description="Disordered" evidence="1">
    <location>
        <begin position="33"/>
        <end position="52"/>
    </location>
</feature>
<feature type="compositionally biased region" description="Low complexity" evidence="1">
    <location>
        <begin position="33"/>
        <end position="47"/>
    </location>
</feature>
<dbReference type="OrthoDB" id="249490at2"/>
<evidence type="ECO:0000256" key="2">
    <source>
        <dbReference type="SAM" id="SignalP"/>
    </source>
</evidence>
<evidence type="ECO:0000313" key="4">
    <source>
        <dbReference type="Proteomes" id="UP000319342"/>
    </source>
</evidence>
<feature type="chain" id="PRO_5022044109" evidence="2">
    <location>
        <begin position="37"/>
        <end position="368"/>
    </location>
</feature>
<feature type="signal peptide" evidence="2">
    <location>
        <begin position="1"/>
        <end position="36"/>
    </location>
</feature>
<keyword evidence="4" id="KW-1185">Reference proteome</keyword>
<evidence type="ECO:0000313" key="3">
    <source>
        <dbReference type="EMBL" id="QDU83052.1"/>
    </source>
</evidence>
<dbReference type="EMBL" id="CP036290">
    <property type="protein sequence ID" value="QDU83052.1"/>
    <property type="molecule type" value="Genomic_DNA"/>
</dbReference>
<dbReference type="Proteomes" id="UP000319342">
    <property type="component" value="Chromosome"/>
</dbReference>
<name>A0A518CV07_9BACT</name>
<organism evidence="3 4">
    <name type="scientific">Rohdeia mirabilis</name>
    <dbReference type="NCBI Taxonomy" id="2528008"/>
    <lineage>
        <taxon>Bacteria</taxon>
        <taxon>Pseudomonadati</taxon>
        <taxon>Planctomycetota</taxon>
        <taxon>Planctomycetia</taxon>
        <taxon>Planctomycetia incertae sedis</taxon>
        <taxon>Rohdeia</taxon>
    </lineage>
</organism>
<sequence length="368" mass="39423" precursor="true">MTILRTPRPTPRGRAQGSGILATAILATLAAAPAAAQEGGAQPPSAAEESLESTWRQVLGTQATAEERTADDARRDGTERIEPVPPVQPDRRGEDWRYDVSIGGTQLARTGFDTAAGDVERRTYTLGVDATVGGRDGFWRLGYEFENHVYRFAGATGLLPGTSSPVESLGVHRFGVTRRTRLSESWHGTVAAGIDLALENGADIGDSMTWRLAALLGYEVHEDLSIEFGLFARDRLEDDLLAVPVIGVNWRIDEGTRLAFDGRGLTLSHAYEDGARVFTRAAYENRQFRLDDTGPNPGGSFADSAFTAIVGMDFDAGIAPDSLATSRIEIYAGAVLGRELEFRADGQRVGGADADPGAVFGLRVELGL</sequence>
<gene>
    <name evidence="3" type="ORF">Pla163_01480</name>
</gene>
<feature type="compositionally biased region" description="Basic and acidic residues" evidence="1">
    <location>
        <begin position="65"/>
        <end position="82"/>
    </location>
</feature>
<feature type="region of interest" description="Disordered" evidence="1">
    <location>
        <begin position="61"/>
        <end position="94"/>
    </location>
</feature>
<protein>
    <submittedName>
        <fullName evidence="3">Uncharacterized protein</fullName>
    </submittedName>
</protein>
<reference evidence="3 4" key="1">
    <citation type="submission" date="2019-02" db="EMBL/GenBank/DDBJ databases">
        <title>Deep-cultivation of Planctomycetes and their phenomic and genomic characterization uncovers novel biology.</title>
        <authorList>
            <person name="Wiegand S."/>
            <person name="Jogler M."/>
            <person name="Boedeker C."/>
            <person name="Pinto D."/>
            <person name="Vollmers J."/>
            <person name="Rivas-Marin E."/>
            <person name="Kohn T."/>
            <person name="Peeters S.H."/>
            <person name="Heuer A."/>
            <person name="Rast P."/>
            <person name="Oberbeckmann S."/>
            <person name="Bunk B."/>
            <person name="Jeske O."/>
            <person name="Meyerdierks A."/>
            <person name="Storesund J.E."/>
            <person name="Kallscheuer N."/>
            <person name="Luecker S."/>
            <person name="Lage O.M."/>
            <person name="Pohl T."/>
            <person name="Merkel B.J."/>
            <person name="Hornburger P."/>
            <person name="Mueller R.-W."/>
            <person name="Bruemmer F."/>
            <person name="Labrenz M."/>
            <person name="Spormann A.M."/>
            <person name="Op den Camp H."/>
            <person name="Overmann J."/>
            <person name="Amann R."/>
            <person name="Jetten M.S.M."/>
            <person name="Mascher T."/>
            <person name="Medema M.H."/>
            <person name="Devos D.P."/>
            <person name="Kaster A.-K."/>
            <person name="Ovreas L."/>
            <person name="Rohde M."/>
            <person name="Galperin M.Y."/>
            <person name="Jogler C."/>
        </authorList>
    </citation>
    <scope>NUCLEOTIDE SEQUENCE [LARGE SCALE GENOMIC DNA]</scope>
    <source>
        <strain evidence="3 4">Pla163</strain>
    </source>
</reference>
<keyword evidence="2" id="KW-0732">Signal</keyword>
<evidence type="ECO:0000256" key="1">
    <source>
        <dbReference type="SAM" id="MobiDB-lite"/>
    </source>
</evidence>
<dbReference type="RefSeq" id="WP_145182068.1">
    <property type="nucleotide sequence ID" value="NZ_CP036290.1"/>
</dbReference>
<accession>A0A518CV07</accession>